<protein>
    <submittedName>
        <fullName evidence="2">Uncharacterized protein</fullName>
    </submittedName>
</protein>
<gene>
    <name evidence="2" type="ORF">HII31_05259</name>
</gene>
<evidence type="ECO:0000313" key="2">
    <source>
        <dbReference type="EMBL" id="KAF7193384.1"/>
    </source>
</evidence>
<accession>A0A8H6RLT4</accession>
<dbReference type="EMBL" id="JABCIY010000087">
    <property type="protein sequence ID" value="KAF7193384.1"/>
    <property type="molecule type" value="Genomic_DNA"/>
</dbReference>
<keyword evidence="3" id="KW-1185">Reference proteome</keyword>
<reference evidence="2" key="1">
    <citation type="submission" date="2020-04" db="EMBL/GenBank/DDBJ databases">
        <title>Draft genome resource of the tomato pathogen Pseudocercospora fuligena.</title>
        <authorList>
            <person name="Zaccaron A."/>
        </authorList>
    </citation>
    <scope>NUCLEOTIDE SEQUENCE</scope>
    <source>
        <strain evidence="2">PF001</strain>
    </source>
</reference>
<feature type="region of interest" description="Disordered" evidence="1">
    <location>
        <begin position="1"/>
        <end position="26"/>
    </location>
</feature>
<dbReference type="Proteomes" id="UP000660729">
    <property type="component" value="Unassembled WGS sequence"/>
</dbReference>
<evidence type="ECO:0000313" key="3">
    <source>
        <dbReference type="Proteomes" id="UP000660729"/>
    </source>
</evidence>
<comment type="caution">
    <text evidence="2">The sequence shown here is derived from an EMBL/GenBank/DDBJ whole genome shotgun (WGS) entry which is preliminary data.</text>
</comment>
<proteinExistence type="predicted"/>
<name>A0A8H6RLT4_9PEZI</name>
<organism evidence="2 3">
    <name type="scientific">Pseudocercospora fuligena</name>
    <dbReference type="NCBI Taxonomy" id="685502"/>
    <lineage>
        <taxon>Eukaryota</taxon>
        <taxon>Fungi</taxon>
        <taxon>Dikarya</taxon>
        <taxon>Ascomycota</taxon>
        <taxon>Pezizomycotina</taxon>
        <taxon>Dothideomycetes</taxon>
        <taxon>Dothideomycetidae</taxon>
        <taxon>Mycosphaerellales</taxon>
        <taxon>Mycosphaerellaceae</taxon>
        <taxon>Pseudocercospora</taxon>
    </lineage>
</organism>
<dbReference type="AlphaFoldDB" id="A0A8H6RLT4"/>
<sequence length="85" mass="9735">MRPVRRIPIAPFHKRKSTASSRPSARGVKWCRRALSPIYQWSWMMLAHPGSCENRPHSFLAPRMMPSQYPCRTCGRAPSGNKKKG</sequence>
<evidence type="ECO:0000256" key="1">
    <source>
        <dbReference type="SAM" id="MobiDB-lite"/>
    </source>
</evidence>